<evidence type="ECO:0000256" key="1">
    <source>
        <dbReference type="ARBA" id="ARBA00004202"/>
    </source>
</evidence>
<dbReference type="OrthoDB" id="18209at2157"/>
<dbReference type="STRING" id="1273541.Pyrde_0216"/>
<gene>
    <name evidence="16" type="ORF">Pdsh_07635</name>
    <name evidence="15" type="ORF">Pyrde_0216</name>
</gene>
<evidence type="ECO:0000256" key="8">
    <source>
        <dbReference type="ARBA" id="ARBA00023136"/>
    </source>
</evidence>
<evidence type="ECO:0000256" key="2">
    <source>
        <dbReference type="ARBA" id="ARBA00022448"/>
    </source>
</evidence>
<evidence type="ECO:0000256" key="12">
    <source>
        <dbReference type="ARBA" id="ARBA00048610"/>
    </source>
</evidence>
<dbReference type="InterPro" id="IPR003593">
    <property type="entry name" value="AAA+_ATPase"/>
</dbReference>
<evidence type="ECO:0000259" key="14">
    <source>
        <dbReference type="PROSITE" id="PS50893"/>
    </source>
</evidence>
<dbReference type="SUPFAM" id="SSF52540">
    <property type="entry name" value="P-loop containing nucleoside triphosphate hydrolases"/>
    <property type="match status" value="1"/>
</dbReference>
<dbReference type="Proteomes" id="UP000058613">
    <property type="component" value="Chromosome"/>
</dbReference>
<protein>
    <recommendedName>
        <fullName evidence="11">Nickel import system ATP-binding protein NikD</fullName>
        <ecNumber evidence="10">7.2.2.11</ecNumber>
    </recommendedName>
</protein>
<keyword evidence="18" id="KW-1185">Reference proteome</keyword>
<organism evidence="15 17">
    <name type="scientific">Pyrodictium delaneyi</name>
    <dbReference type="NCBI Taxonomy" id="1273541"/>
    <lineage>
        <taxon>Archaea</taxon>
        <taxon>Thermoproteota</taxon>
        <taxon>Thermoprotei</taxon>
        <taxon>Desulfurococcales</taxon>
        <taxon>Pyrodictiaceae</taxon>
        <taxon>Pyrodictium</taxon>
    </lineage>
</organism>
<evidence type="ECO:0000313" key="16">
    <source>
        <dbReference type="EMBL" id="OWJ54344.1"/>
    </source>
</evidence>
<dbReference type="GO" id="GO:0016887">
    <property type="term" value="F:ATP hydrolysis activity"/>
    <property type="evidence" value="ECO:0007669"/>
    <property type="project" value="InterPro"/>
</dbReference>
<keyword evidence="5 16" id="KW-0067">ATP-binding</keyword>
<keyword evidence="6" id="KW-1278">Translocase</keyword>
<dbReference type="FunFam" id="3.40.50.300:FF:000016">
    <property type="entry name" value="Oligopeptide ABC transporter ATP-binding component"/>
    <property type="match status" value="1"/>
</dbReference>
<dbReference type="GeneID" id="26098543"/>
<dbReference type="CDD" id="cd03257">
    <property type="entry name" value="ABC_NikE_OppD_transporters"/>
    <property type="match status" value="1"/>
</dbReference>
<dbReference type="InterPro" id="IPR013563">
    <property type="entry name" value="Oligopep_ABC_C"/>
</dbReference>
<evidence type="ECO:0000256" key="13">
    <source>
        <dbReference type="SAM" id="MobiDB-lite"/>
    </source>
</evidence>
<keyword evidence="2" id="KW-0813">Transport</keyword>
<evidence type="ECO:0000256" key="9">
    <source>
        <dbReference type="ARBA" id="ARBA00038669"/>
    </source>
</evidence>
<feature type="region of interest" description="Disordered" evidence="13">
    <location>
        <begin position="261"/>
        <end position="280"/>
    </location>
</feature>
<evidence type="ECO:0000256" key="3">
    <source>
        <dbReference type="ARBA" id="ARBA00022475"/>
    </source>
</evidence>
<dbReference type="GO" id="GO:0005886">
    <property type="term" value="C:plasma membrane"/>
    <property type="evidence" value="ECO:0007669"/>
    <property type="project" value="UniProtKB-SubCell"/>
</dbReference>
<evidence type="ECO:0000256" key="10">
    <source>
        <dbReference type="ARBA" id="ARBA00039098"/>
    </source>
</evidence>
<evidence type="ECO:0000256" key="7">
    <source>
        <dbReference type="ARBA" id="ARBA00023065"/>
    </source>
</evidence>
<proteinExistence type="predicted"/>
<keyword evidence="4" id="KW-0547">Nucleotide-binding</keyword>
<evidence type="ECO:0000313" key="17">
    <source>
        <dbReference type="Proteomes" id="UP000058613"/>
    </source>
</evidence>
<dbReference type="AlphaFoldDB" id="A0A0P0N1V6"/>
<dbReference type="GO" id="GO:0015833">
    <property type="term" value="P:peptide transport"/>
    <property type="evidence" value="ECO:0007669"/>
    <property type="project" value="InterPro"/>
</dbReference>
<dbReference type="PANTHER" id="PTHR43297">
    <property type="entry name" value="OLIGOPEPTIDE TRANSPORT ATP-BINDING PROTEIN APPD"/>
    <property type="match status" value="1"/>
</dbReference>
<dbReference type="SMART" id="SM00382">
    <property type="entry name" value="AAA"/>
    <property type="match status" value="1"/>
</dbReference>
<comment type="catalytic activity">
    <reaction evidence="12">
        <text>Ni(2+)(out) + ATP + H2O = Ni(2+)(in) + ADP + phosphate + H(+)</text>
        <dbReference type="Rhea" id="RHEA:15557"/>
        <dbReference type="ChEBI" id="CHEBI:15377"/>
        <dbReference type="ChEBI" id="CHEBI:15378"/>
        <dbReference type="ChEBI" id="CHEBI:30616"/>
        <dbReference type="ChEBI" id="CHEBI:43474"/>
        <dbReference type="ChEBI" id="CHEBI:49786"/>
        <dbReference type="ChEBI" id="CHEBI:456216"/>
        <dbReference type="EC" id="7.2.2.11"/>
    </reaction>
    <physiologicalReaction direction="left-to-right" evidence="12">
        <dbReference type="Rhea" id="RHEA:15558"/>
    </physiologicalReaction>
</comment>
<dbReference type="GO" id="GO:0005524">
    <property type="term" value="F:ATP binding"/>
    <property type="evidence" value="ECO:0007669"/>
    <property type="project" value="UniProtKB-KW"/>
</dbReference>
<feature type="domain" description="ABC transporter" evidence="14">
    <location>
        <begin position="6"/>
        <end position="253"/>
    </location>
</feature>
<dbReference type="InterPro" id="IPR050388">
    <property type="entry name" value="ABC_Ni/Peptide_Import"/>
</dbReference>
<sequence>MADTVLRVEDLSVYYYTLRGIVRAVEGAWLEARRGELVAIVGESGSGKSTLGYSLLRLVPPPGRIVKGRILVDGVDLTELQGDELRRARGELVSIVFQDPFTTLDPVRRIGDQLLEVLLEHGVPEEEARGRVPQLLESVGLPREAARAYPHQLSGGQRQRVSIAAAIALEPRVLVADEPTTALDVIVQKQIMDLLDELRRRHGMAVVLVTHDIALAAERASSIAIMYAGKIVEQGPAEEVLREPLHPYTRALLDSVPDIDNPRWPRPIPGQPPDLRRPPPGCRFAPRCPVVMEKCRSKEPPVVSPRPGRKAACWLHAP</sequence>
<evidence type="ECO:0000313" key="18">
    <source>
        <dbReference type="Proteomes" id="UP000196694"/>
    </source>
</evidence>
<reference evidence="15 17" key="1">
    <citation type="submission" date="2015-10" db="EMBL/GenBank/DDBJ databases">
        <title>Complete genome sequence of hyperthermophilic archaeon Pyrodictium delaneyi Su06.</title>
        <authorList>
            <person name="Jung J.-H."/>
            <person name="Lin J."/>
            <person name="Holden J.F."/>
            <person name="Park C.-S."/>
        </authorList>
    </citation>
    <scope>NUCLEOTIDE SEQUENCE [LARGE SCALE GENOMIC DNA]</scope>
    <source>
        <strain evidence="15 17">Su06</strain>
    </source>
</reference>
<evidence type="ECO:0000256" key="6">
    <source>
        <dbReference type="ARBA" id="ARBA00022967"/>
    </source>
</evidence>
<dbReference type="EMBL" id="NCQP01000006">
    <property type="protein sequence ID" value="OWJ54344.1"/>
    <property type="molecule type" value="Genomic_DNA"/>
</dbReference>
<dbReference type="PROSITE" id="PS00211">
    <property type="entry name" value="ABC_TRANSPORTER_1"/>
    <property type="match status" value="1"/>
</dbReference>
<dbReference type="Proteomes" id="UP000196694">
    <property type="component" value="Unassembled WGS sequence"/>
</dbReference>
<dbReference type="EMBL" id="CP013011">
    <property type="protein sequence ID" value="ALL00266.1"/>
    <property type="molecule type" value="Genomic_DNA"/>
</dbReference>
<dbReference type="InterPro" id="IPR027417">
    <property type="entry name" value="P-loop_NTPase"/>
</dbReference>
<keyword evidence="7" id="KW-0406">Ion transport</keyword>
<dbReference type="GO" id="GO:0015413">
    <property type="term" value="F:ABC-type nickel transporter activity"/>
    <property type="evidence" value="ECO:0007669"/>
    <property type="project" value="UniProtKB-EC"/>
</dbReference>
<dbReference type="RefSeq" id="WP_055407483.1">
    <property type="nucleotide sequence ID" value="NZ_CP013011.1"/>
</dbReference>
<dbReference type="PROSITE" id="PS50893">
    <property type="entry name" value="ABC_TRANSPORTER_2"/>
    <property type="match status" value="1"/>
</dbReference>
<dbReference type="InterPro" id="IPR017871">
    <property type="entry name" value="ABC_transporter-like_CS"/>
</dbReference>
<reference evidence="16 18" key="2">
    <citation type="submission" date="2017-05" db="EMBL/GenBank/DDBJ databases">
        <title>The draft genome of the hyperthermophilic archaeon 'Pyrodictium delaneyi strain Hulk', an iron and nitrate reducer, reveals the capacity for sulfate reduction.</title>
        <authorList>
            <person name="Demey L.M."/>
            <person name="Miller C."/>
            <person name="Manzella M."/>
            <person name="Reguera G."/>
            <person name="Kashefi K."/>
        </authorList>
    </citation>
    <scope>NUCLEOTIDE SEQUENCE [LARGE SCALE GENOMIC DNA]</scope>
    <source>
        <strain evidence="16 18">Hulk</strain>
    </source>
</reference>
<evidence type="ECO:0000256" key="4">
    <source>
        <dbReference type="ARBA" id="ARBA00022741"/>
    </source>
</evidence>
<evidence type="ECO:0000256" key="5">
    <source>
        <dbReference type="ARBA" id="ARBA00022840"/>
    </source>
</evidence>
<dbReference type="PANTHER" id="PTHR43297:SF13">
    <property type="entry name" value="NICKEL ABC TRANSPORTER, ATP-BINDING PROTEIN"/>
    <property type="match status" value="1"/>
</dbReference>
<dbReference type="NCBIfam" id="TIGR01727">
    <property type="entry name" value="oligo_HPY"/>
    <property type="match status" value="1"/>
</dbReference>
<dbReference type="Pfam" id="PF08352">
    <property type="entry name" value="oligo_HPY"/>
    <property type="match status" value="1"/>
</dbReference>
<evidence type="ECO:0000313" key="15">
    <source>
        <dbReference type="EMBL" id="ALL00266.1"/>
    </source>
</evidence>
<dbReference type="Gene3D" id="3.40.50.300">
    <property type="entry name" value="P-loop containing nucleotide triphosphate hydrolases"/>
    <property type="match status" value="1"/>
</dbReference>
<keyword evidence="8" id="KW-0472">Membrane</keyword>
<keyword evidence="3" id="KW-1003">Cell membrane</keyword>
<accession>A0A0P0N1V6</accession>
<name>A0A0P0N1V6_9CREN</name>
<dbReference type="KEGG" id="pdl:Pyrde_0216"/>
<dbReference type="Pfam" id="PF00005">
    <property type="entry name" value="ABC_tran"/>
    <property type="match status" value="1"/>
</dbReference>
<evidence type="ECO:0000256" key="11">
    <source>
        <dbReference type="ARBA" id="ARBA00044143"/>
    </source>
</evidence>
<dbReference type="EC" id="7.2.2.11" evidence="10"/>
<dbReference type="InterPro" id="IPR003439">
    <property type="entry name" value="ABC_transporter-like_ATP-bd"/>
</dbReference>
<comment type="subcellular location">
    <subcellularLocation>
        <location evidence="1">Cell membrane</location>
        <topology evidence="1">Peripheral membrane protein</topology>
    </subcellularLocation>
</comment>
<comment type="subunit">
    <text evidence="9">The complex is composed of two ATP-binding proteins (NikD and NikE), two transmembrane proteins (NikB and NikC) and a solute-binding protein (NikA).</text>
</comment>